<comment type="caution">
    <text evidence="1">The sequence shown here is derived from an EMBL/GenBank/DDBJ whole genome shotgun (WGS) entry which is preliminary data.</text>
</comment>
<dbReference type="RefSeq" id="WP_131293588.1">
    <property type="nucleotide sequence ID" value="NZ_SJKA01000011.1"/>
</dbReference>
<protein>
    <submittedName>
        <fullName evidence="1">Uncharacterized protein</fullName>
    </submittedName>
</protein>
<proteinExistence type="predicted"/>
<reference evidence="1 2" key="1">
    <citation type="submission" date="2019-02" db="EMBL/GenBank/DDBJ databases">
        <title>Kribbella capetownensis sp. nov. and Kribbella speibonae sp. nov., isolated from soil.</title>
        <authorList>
            <person name="Curtis S.M."/>
            <person name="Norton I."/>
            <person name="Everest G.J."/>
            <person name="Meyers P.R."/>
        </authorList>
    </citation>
    <scope>NUCLEOTIDE SEQUENCE [LARGE SCALE GENOMIC DNA]</scope>
    <source>
        <strain evidence="1 2">DSM 27082</strain>
    </source>
</reference>
<evidence type="ECO:0000313" key="2">
    <source>
        <dbReference type="Proteomes" id="UP000292695"/>
    </source>
</evidence>
<name>A0A4R0IC73_9ACTN</name>
<dbReference type="AlphaFoldDB" id="A0A4R0IC73"/>
<accession>A0A4R0IC73</accession>
<dbReference type="OrthoDB" id="4257491at2"/>
<dbReference type="EMBL" id="SJKA01000011">
    <property type="protein sequence ID" value="TCC28746.1"/>
    <property type="molecule type" value="Genomic_DNA"/>
</dbReference>
<organism evidence="1 2">
    <name type="scientific">Kribbella sindirgiensis</name>
    <dbReference type="NCBI Taxonomy" id="1124744"/>
    <lineage>
        <taxon>Bacteria</taxon>
        <taxon>Bacillati</taxon>
        <taxon>Actinomycetota</taxon>
        <taxon>Actinomycetes</taxon>
        <taxon>Propionibacteriales</taxon>
        <taxon>Kribbellaceae</taxon>
        <taxon>Kribbella</taxon>
    </lineage>
</organism>
<keyword evidence="2" id="KW-1185">Reference proteome</keyword>
<evidence type="ECO:0000313" key="1">
    <source>
        <dbReference type="EMBL" id="TCC28746.1"/>
    </source>
</evidence>
<dbReference type="Proteomes" id="UP000292695">
    <property type="component" value="Unassembled WGS sequence"/>
</dbReference>
<sequence>MDNDAVRPPLPKPLFPVYGLDASFDGPRSIDGWNRADDPDEGPLWYVSLLHGSVDGSHVVVITDAKLPASPRDSQGDAFRGSTGLVDAALLALSGMASSTDQPEDPAVARELGDLQHLAQSVGGDGWTAGTCVIDGRPISVSAYRFRRQWAAAVDIGQVAIGLHGAGIEISEIALDPVNATLRNYETPQD</sequence>
<gene>
    <name evidence="1" type="ORF">E0H50_28390</name>
</gene>